<feature type="domain" description="ABM" evidence="5">
    <location>
        <begin position="2"/>
        <end position="93"/>
    </location>
</feature>
<dbReference type="PROSITE" id="PS51725">
    <property type="entry name" value="ABM"/>
    <property type="match status" value="1"/>
</dbReference>
<dbReference type="SUPFAM" id="SSF52768">
    <property type="entry name" value="Arginase/deacetylase"/>
    <property type="match status" value="1"/>
</dbReference>
<evidence type="ECO:0000256" key="1">
    <source>
        <dbReference type="ARBA" id="ARBA00022723"/>
    </source>
</evidence>
<sequence>MISLQGHIIVNEADLEKVIQALPLHIELTRKEPGCLTFSVSQDPVNPCLFHVEETFTCQFAFDEHQRRTAISAWAEITRSAKRCYQVSYQTQVTPRARRYDIIGAPFNQLGCYVTNQNPVEQFRQLDEKTGLGLSQWIAIRNNRWDADINDCGDVAASSDVLDMLASDNKEQALALYSSELQQRLLKSYQQGRVPITIGGDHSIAVGTVQATLNFYQHQQEKRVAVIWVDAHADCNNQLASNLHGKPIALLMNEYPHNGWQIETSSALSPSDVYLIGVRDLMPAEQQLMTQWQISHYSMDMIEHKGIHTIVDMLLTHLDCHYDHIYLSFDYDALDGAQFRACATPNVGGLSAREALYLVRAVAAHPKFVGADFVEYLPELDESGVSKELMIKLIDSVWGFRQ</sequence>
<dbReference type="Pfam" id="PF03992">
    <property type="entry name" value="ABM"/>
    <property type="match status" value="1"/>
</dbReference>
<reference evidence="7" key="1">
    <citation type="submission" date="2002-12" db="EMBL/GenBank/DDBJ databases">
        <title>Complete genome sequence of Vibrio vulnificus CMCP6.</title>
        <authorList>
            <person name="Rhee J.H."/>
            <person name="Kim S.Y."/>
            <person name="Chung S.S."/>
            <person name="Kim J.J."/>
            <person name="Moon Y.H."/>
            <person name="Jeong H."/>
            <person name="Choy H.E."/>
        </authorList>
    </citation>
    <scope>NUCLEOTIDE SEQUENCE [LARGE SCALE GENOMIC DNA]</scope>
    <source>
        <strain evidence="7">CMCP6</strain>
    </source>
</reference>
<protein>
    <submittedName>
        <fullName evidence="6">Arginase/agmatinase/formimionoglutamate hydrolase</fullName>
    </submittedName>
</protein>
<dbReference type="RefSeq" id="WP_011081215.1">
    <property type="nucleotide sequence ID" value="NC_004460.2"/>
</dbReference>
<organism evidence="6 7">
    <name type="scientific">Vibrio vulnificus (strain CMCP6)</name>
    <dbReference type="NCBI Taxonomy" id="216895"/>
    <lineage>
        <taxon>Bacteria</taxon>
        <taxon>Pseudomonadati</taxon>
        <taxon>Pseudomonadota</taxon>
        <taxon>Gammaproteobacteria</taxon>
        <taxon>Vibrionales</taxon>
        <taxon>Vibrionaceae</taxon>
        <taxon>Vibrio</taxon>
    </lineage>
</organism>
<keyword evidence="1" id="KW-0479">Metal-binding</keyword>
<reference evidence="6 7" key="3">
    <citation type="journal article" date="2011" name="Mol. Syst. Biol.">
        <title>Integrative genome-scale metabolic analysis of Vibrio vulnificus for drug targeting and discovery.</title>
        <authorList>
            <person name="Kim H.U."/>
            <person name="Kim S.Y."/>
            <person name="Jeong H."/>
            <person name="Kim T.Y."/>
            <person name="Kim J.J."/>
            <person name="Choy H.E."/>
            <person name="Yi K.Y."/>
            <person name="Rhee J.H."/>
            <person name="Lee S.Y."/>
        </authorList>
    </citation>
    <scope>NUCLEOTIDE SEQUENCE [LARGE SCALE GENOMIC DNA]</scope>
    <source>
        <strain evidence="6 7">CMCP6</strain>
    </source>
</reference>
<accession>A0A3Q0KXL6</accession>
<dbReference type="AlphaFoldDB" id="A0A3Q0KXL6"/>
<dbReference type="InterPro" id="IPR007138">
    <property type="entry name" value="ABM_dom"/>
</dbReference>
<dbReference type="EMBL" id="AE016796">
    <property type="protein sequence ID" value="AAO07209.1"/>
    <property type="molecule type" value="Genomic_DNA"/>
</dbReference>
<dbReference type="PANTHER" id="PTHR43782">
    <property type="entry name" value="ARGINASE"/>
    <property type="match status" value="1"/>
</dbReference>
<dbReference type="PANTHER" id="PTHR43782:SF3">
    <property type="entry name" value="ARGINASE"/>
    <property type="match status" value="1"/>
</dbReference>
<reference evidence="6 7" key="2">
    <citation type="journal article" date="2003" name="Infect. Immun.">
        <title>Characterization and pathogenic significance of Vibrio vulnificus antigens preferentially expressed in septicemic patients.</title>
        <authorList>
            <person name="Kim Y.R."/>
            <person name="Lee S.E."/>
            <person name="Kim C.M."/>
            <person name="Kim S.Y."/>
            <person name="Shin E.K."/>
            <person name="Shin D.H."/>
            <person name="Chung S.S."/>
            <person name="Choy H.E."/>
            <person name="Progulske-Fox A."/>
            <person name="Hillman J.D."/>
            <person name="Handfield M."/>
            <person name="Rhee J.H."/>
        </authorList>
    </citation>
    <scope>NUCLEOTIDE SEQUENCE [LARGE SCALE GENOMIC DNA]</scope>
    <source>
        <strain evidence="6 7">CMCP6</strain>
    </source>
</reference>
<dbReference type="InterPro" id="IPR006035">
    <property type="entry name" value="Ureohydrolase"/>
</dbReference>
<comment type="similarity">
    <text evidence="4">Belongs to the arginase family.</text>
</comment>
<evidence type="ECO:0000256" key="3">
    <source>
        <dbReference type="ARBA" id="ARBA00023211"/>
    </source>
</evidence>
<gene>
    <name evidence="6" type="ordered locus">VV2_0243</name>
</gene>
<evidence type="ECO:0000256" key="2">
    <source>
        <dbReference type="ARBA" id="ARBA00022801"/>
    </source>
</evidence>
<dbReference type="PRINTS" id="PR00116">
    <property type="entry name" value="ARGINASE"/>
</dbReference>
<name>A0A3Q0KXL6_VIBVU</name>
<evidence type="ECO:0000256" key="4">
    <source>
        <dbReference type="PROSITE-ProRule" id="PRU00742"/>
    </source>
</evidence>
<evidence type="ECO:0000313" key="7">
    <source>
        <dbReference type="Proteomes" id="UP000002275"/>
    </source>
</evidence>
<dbReference type="PROSITE" id="PS51409">
    <property type="entry name" value="ARGINASE_2"/>
    <property type="match status" value="1"/>
</dbReference>
<dbReference type="GO" id="GO:0005829">
    <property type="term" value="C:cytosol"/>
    <property type="evidence" value="ECO:0007669"/>
    <property type="project" value="TreeGrafter"/>
</dbReference>
<dbReference type="Gene3D" id="3.30.70.100">
    <property type="match status" value="1"/>
</dbReference>
<dbReference type="GO" id="GO:0004053">
    <property type="term" value="F:arginase activity"/>
    <property type="evidence" value="ECO:0007669"/>
    <property type="project" value="TreeGrafter"/>
</dbReference>
<evidence type="ECO:0000259" key="5">
    <source>
        <dbReference type="PROSITE" id="PS51725"/>
    </source>
</evidence>
<dbReference type="Proteomes" id="UP000002275">
    <property type="component" value="Chromosome II"/>
</dbReference>
<dbReference type="KEGG" id="vvu:VV2_0243"/>
<dbReference type="InterPro" id="IPR011008">
    <property type="entry name" value="Dimeric_a/b-barrel"/>
</dbReference>
<evidence type="ECO:0000313" key="6">
    <source>
        <dbReference type="EMBL" id="AAO07209.1"/>
    </source>
</evidence>
<dbReference type="GO" id="GO:0030145">
    <property type="term" value="F:manganese ion binding"/>
    <property type="evidence" value="ECO:0007669"/>
    <property type="project" value="TreeGrafter"/>
</dbReference>
<dbReference type="SUPFAM" id="SSF54909">
    <property type="entry name" value="Dimeric alpha+beta barrel"/>
    <property type="match status" value="1"/>
</dbReference>
<keyword evidence="3" id="KW-0464">Manganese</keyword>
<keyword evidence="2 6" id="KW-0378">Hydrolase</keyword>
<dbReference type="Gene3D" id="3.40.800.10">
    <property type="entry name" value="Ureohydrolase domain"/>
    <property type="match status" value="1"/>
</dbReference>
<proteinExistence type="inferred from homology"/>
<dbReference type="InterPro" id="IPR023696">
    <property type="entry name" value="Ureohydrolase_dom_sf"/>
</dbReference>
<dbReference type="Pfam" id="PF00491">
    <property type="entry name" value="Arginase"/>
    <property type="match status" value="1"/>
</dbReference>